<accession>A0A0P0Y2B7</accession>
<keyword evidence="2" id="KW-1133">Transmembrane helix</keyword>
<dbReference type="PaxDb" id="39947-A0A0P0Y2B7"/>
<feature type="region of interest" description="Disordered" evidence="1">
    <location>
        <begin position="23"/>
        <end position="97"/>
    </location>
</feature>
<reference evidence="3 4" key="3">
    <citation type="journal article" date="2013" name="Rice">
        <title>Improvement of the Oryza sativa Nipponbare reference genome using next generation sequence and optical map data.</title>
        <authorList>
            <person name="Kawahara Y."/>
            <person name="de la Bastide M."/>
            <person name="Hamilton J.P."/>
            <person name="Kanamori H."/>
            <person name="McCombie W.R."/>
            <person name="Ouyang S."/>
            <person name="Schwartz D.C."/>
            <person name="Tanaka T."/>
            <person name="Wu J."/>
            <person name="Zhou S."/>
            <person name="Childs K.L."/>
            <person name="Davidson R.M."/>
            <person name="Lin H."/>
            <person name="Quesada-Ocampo L."/>
            <person name="Vaillancourt B."/>
            <person name="Sakai H."/>
            <person name="Lee S.S."/>
            <person name="Kim J."/>
            <person name="Numa H."/>
            <person name="Itoh T."/>
            <person name="Buell C.R."/>
            <person name="Matsumoto T."/>
        </authorList>
    </citation>
    <scope>NUCLEOTIDE SEQUENCE [LARGE SCALE GENOMIC DNA]</scope>
    <source>
        <strain evidence="4">cv. Nipponbare</strain>
    </source>
</reference>
<evidence type="ECO:0000313" key="3">
    <source>
        <dbReference type="EMBL" id="BAT13982.1"/>
    </source>
</evidence>
<evidence type="ECO:0000256" key="1">
    <source>
        <dbReference type="SAM" id="MobiDB-lite"/>
    </source>
</evidence>
<feature type="compositionally biased region" description="Low complexity" evidence="1">
    <location>
        <begin position="81"/>
        <end position="96"/>
    </location>
</feature>
<name>A0A0P0Y2B7_ORYSJ</name>
<reference evidence="4" key="1">
    <citation type="journal article" date="2005" name="Nature">
        <title>The map-based sequence of the rice genome.</title>
        <authorList>
            <consortium name="International rice genome sequencing project (IRGSP)"/>
            <person name="Matsumoto T."/>
            <person name="Wu J."/>
            <person name="Kanamori H."/>
            <person name="Katayose Y."/>
            <person name="Fujisawa M."/>
            <person name="Namiki N."/>
            <person name="Mizuno H."/>
            <person name="Yamamoto K."/>
            <person name="Antonio B.A."/>
            <person name="Baba T."/>
            <person name="Sakata K."/>
            <person name="Nagamura Y."/>
            <person name="Aoki H."/>
            <person name="Arikawa K."/>
            <person name="Arita K."/>
            <person name="Bito T."/>
            <person name="Chiden Y."/>
            <person name="Fujitsuka N."/>
            <person name="Fukunaka R."/>
            <person name="Hamada M."/>
            <person name="Harada C."/>
            <person name="Hayashi A."/>
            <person name="Hijishita S."/>
            <person name="Honda M."/>
            <person name="Hosokawa S."/>
            <person name="Ichikawa Y."/>
            <person name="Idonuma A."/>
            <person name="Iijima M."/>
            <person name="Ikeda M."/>
            <person name="Ikeno M."/>
            <person name="Ito K."/>
            <person name="Ito S."/>
            <person name="Ito T."/>
            <person name="Ito Y."/>
            <person name="Ito Y."/>
            <person name="Iwabuchi A."/>
            <person name="Kamiya K."/>
            <person name="Karasawa W."/>
            <person name="Kurita K."/>
            <person name="Katagiri S."/>
            <person name="Kikuta A."/>
            <person name="Kobayashi H."/>
            <person name="Kobayashi N."/>
            <person name="Machita K."/>
            <person name="Maehara T."/>
            <person name="Masukawa M."/>
            <person name="Mizubayashi T."/>
            <person name="Mukai Y."/>
            <person name="Nagasaki H."/>
            <person name="Nagata Y."/>
            <person name="Naito S."/>
            <person name="Nakashima M."/>
            <person name="Nakama Y."/>
            <person name="Nakamichi Y."/>
            <person name="Nakamura M."/>
            <person name="Meguro A."/>
            <person name="Negishi M."/>
            <person name="Ohta I."/>
            <person name="Ohta T."/>
            <person name="Okamoto M."/>
            <person name="Ono N."/>
            <person name="Saji S."/>
            <person name="Sakaguchi M."/>
            <person name="Sakai K."/>
            <person name="Shibata M."/>
            <person name="Shimokawa T."/>
            <person name="Song J."/>
            <person name="Takazaki Y."/>
            <person name="Terasawa K."/>
            <person name="Tsugane M."/>
            <person name="Tsuji K."/>
            <person name="Ueda S."/>
            <person name="Waki K."/>
            <person name="Yamagata H."/>
            <person name="Yamamoto M."/>
            <person name="Yamamoto S."/>
            <person name="Yamane H."/>
            <person name="Yoshiki S."/>
            <person name="Yoshihara R."/>
            <person name="Yukawa K."/>
            <person name="Zhong H."/>
            <person name="Yano M."/>
            <person name="Yuan Q."/>
            <person name="Ouyang S."/>
            <person name="Liu J."/>
            <person name="Jones K.M."/>
            <person name="Gansberger K."/>
            <person name="Moffat K."/>
            <person name="Hill J."/>
            <person name="Bera J."/>
            <person name="Fadrosh D."/>
            <person name="Jin S."/>
            <person name="Johri S."/>
            <person name="Kim M."/>
            <person name="Overton L."/>
            <person name="Reardon M."/>
            <person name="Tsitrin T."/>
            <person name="Vuong H."/>
            <person name="Weaver B."/>
            <person name="Ciecko A."/>
            <person name="Tallon L."/>
            <person name="Jackson J."/>
            <person name="Pai G."/>
            <person name="Aken S.V."/>
            <person name="Utterback T."/>
            <person name="Reidmuller S."/>
            <person name="Feldblyum T."/>
            <person name="Hsiao J."/>
            <person name="Zismann V."/>
            <person name="Iobst S."/>
            <person name="de Vazeille A.R."/>
            <person name="Buell C.R."/>
            <person name="Ying K."/>
            <person name="Li Y."/>
            <person name="Lu T."/>
            <person name="Huang Y."/>
            <person name="Zhao Q."/>
            <person name="Feng Q."/>
            <person name="Zhang L."/>
            <person name="Zhu J."/>
            <person name="Weng Q."/>
            <person name="Mu J."/>
            <person name="Lu Y."/>
            <person name="Fan D."/>
            <person name="Liu Y."/>
            <person name="Guan J."/>
            <person name="Zhang Y."/>
            <person name="Yu S."/>
            <person name="Liu X."/>
            <person name="Zhang Y."/>
            <person name="Hong G."/>
            <person name="Han B."/>
            <person name="Choisne N."/>
            <person name="Demange N."/>
            <person name="Orjeda G."/>
            <person name="Samain S."/>
            <person name="Cattolico L."/>
            <person name="Pelletier E."/>
            <person name="Couloux A."/>
            <person name="Segurens B."/>
            <person name="Wincker P."/>
            <person name="D'Hont A."/>
            <person name="Scarpelli C."/>
            <person name="Weissenbach J."/>
            <person name="Salanoubat M."/>
            <person name="Quetier F."/>
            <person name="Yu Y."/>
            <person name="Kim H.R."/>
            <person name="Rambo T."/>
            <person name="Currie J."/>
            <person name="Collura K."/>
            <person name="Luo M."/>
            <person name="Yang T."/>
            <person name="Ammiraju J.S.S."/>
            <person name="Engler F."/>
            <person name="Soderlund C."/>
            <person name="Wing R.A."/>
            <person name="Palmer L.E."/>
            <person name="de la Bastide M."/>
            <person name="Spiegel L."/>
            <person name="Nascimento L."/>
            <person name="Zutavern T."/>
            <person name="O'Shaughnessy A."/>
            <person name="Dike S."/>
            <person name="Dedhia N."/>
            <person name="Preston R."/>
            <person name="Balija V."/>
            <person name="McCombie W.R."/>
            <person name="Chow T."/>
            <person name="Chen H."/>
            <person name="Chung M."/>
            <person name="Chen C."/>
            <person name="Shaw J."/>
            <person name="Wu H."/>
            <person name="Hsiao K."/>
            <person name="Chao Y."/>
            <person name="Chu M."/>
            <person name="Cheng C."/>
            <person name="Hour A."/>
            <person name="Lee P."/>
            <person name="Lin S."/>
            <person name="Lin Y."/>
            <person name="Liou J."/>
            <person name="Liu S."/>
            <person name="Hsing Y."/>
            <person name="Raghuvanshi S."/>
            <person name="Mohanty A."/>
            <person name="Bharti A.K."/>
            <person name="Gaur A."/>
            <person name="Gupta V."/>
            <person name="Kumar D."/>
            <person name="Ravi V."/>
            <person name="Vij S."/>
            <person name="Kapur A."/>
            <person name="Khurana P."/>
            <person name="Khurana P."/>
            <person name="Khurana J.P."/>
            <person name="Tyagi A.K."/>
            <person name="Gaikwad K."/>
            <person name="Singh A."/>
            <person name="Dalal V."/>
            <person name="Srivastava S."/>
            <person name="Dixit A."/>
            <person name="Pal A.K."/>
            <person name="Ghazi I.A."/>
            <person name="Yadav M."/>
            <person name="Pandit A."/>
            <person name="Bhargava A."/>
            <person name="Sureshbabu K."/>
            <person name="Batra K."/>
            <person name="Sharma T.R."/>
            <person name="Mohapatra T."/>
            <person name="Singh N.K."/>
            <person name="Messing J."/>
            <person name="Nelson A.B."/>
            <person name="Fuks G."/>
            <person name="Kavchok S."/>
            <person name="Keizer G."/>
            <person name="Linton E."/>
            <person name="Llaca V."/>
            <person name="Song R."/>
            <person name="Tanyolac B."/>
            <person name="Young S."/>
            <person name="Ho-Il K."/>
            <person name="Hahn J.H."/>
            <person name="Sangsakoo G."/>
            <person name="Vanavichit A."/>
            <person name="de Mattos Luiz.A.T."/>
            <person name="Zimmer P.D."/>
            <person name="Malone G."/>
            <person name="Dellagostin O."/>
            <person name="de Oliveira A.C."/>
            <person name="Bevan M."/>
            <person name="Bancroft I."/>
            <person name="Minx P."/>
            <person name="Cordum H."/>
            <person name="Wilson R."/>
            <person name="Cheng Z."/>
            <person name="Jin W."/>
            <person name="Jiang J."/>
            <person name="Leong S.A."/>
            <person name="Iwama H."/>
            <person name="Gojobori T."/>
            <person name="Itoh T."/>
            <person name="Niimura Y."/>
            <person name="Fujii Y."/>
            <person name="Habara T."/>
            <person name="Sakai H."/>
            <person name="Sato Y."/>
            <person name="Wilson G."/>
            <person name="Kumar K."/>
            <person name="McCouch S."/>
            <person name="Juretic N."/>
            <person name="Hoen D."/>
            <person name="Wright S."/>
            <person name="Bruskiewich R."/>
            <person name="Bureau T."/>
            <person name="Miyao A."/>
            <person name="Hirochika H."/>
            <person name="Nishikawa T."/>
            <person name="Kadowaki K."/>
            <person name="Sugiura M."/>
            <person name="Burr B."/>
            <person name="Sasaki T."/>
        </authorList>
    </citation>
    <scope>NUCLEOTIDE SEQUENCE [LARGE SCALE GENOMIC DNA]</scope>
    <source>
        <strain evidence="4">cv. Nipponbare</strain>
    </source>
</reference>
<gene>
    <name evidence="3" type="ordered locus">Os11g0470600</name>
    <name evidence="3" type="ORF">OSNPB_110470600</name>
</gene>
<dbReference type="Proteomes" id="UP000059680">
    <property type="component" value="Chromosome 11"/>
</dbReference>
<reference evidence="3 4" key="2">
    <citation type="journal article" date="2013" name="Plant Cell Physiol.">
        <title>Rice Annotation Project Database (RAP-DB): an integrative and interactive database for rice genomics.</title>
        <authorList>
            <person name="Sakai H."/>
            <person name="Lee S.S."/>
            <person name="Tanaka T."/>
            <person name="Numa H."/>
            <person name="Kim J."/>
            <person name="Kawahara Y."/>
            <person name="Wakimoto H."/>
            <person name="Yang C.C."/>
            <person name="Iwamoto M."/>
            <person name="Abe T."/>
            <person name="Yamada Y."/>
            <person name="Muto A."/>
            <person name="Inokuchi H."/>
            <person name="Ikemura T."/>
            <person name="Matsumoto T."/>
            <person name="Sasaki T."/>
            <person name="Itoh T."/>
        </authorList>
    </citation>
    <scope>NUCLEOTIDE SEQUENCE [LARGE SCALE GENOMIC DNA]</scope>
    <source>
        <strain evidence="4">cv. Nipponbare</strain>
    </source>
</reference>
<dbReference type="Gramene" id="Os11t0470600-01">
    <property type="protein sequence ID" value="Os11t0470600-01"/>
    <property type="gene ID" value="Os11g0470600"/>
</dbReference>
<protein>
    <submittedName>
        <fullName evidence="3">Os11g0470600 protein</fullName>
    </submittedName>
</protein>
<keyword evidence="2" id="KW-0812">Transmembrane</keyword>
<keyword evidence="4" id="KW-1185">Reference proteome</keyword>
<keyword evidence="2" id="KW-0472">Membrane</keyword>
<feature type="compositionally biased region" description="Low complexity" evidence="1">
    <location>
        <begin position="37"/>
        <end position="52"/>
    </location>
</feature>
<dbReference type="AlphaFoldDB" id="A0A0P0Y2B7"/>
<organism evidence="3 4">
    <name type="scientific">Oryza sativa subsp. japonica</name>
    <name type="common">Rice</name>
    <dbReference type="NCBI Taxonomy" id="39947"/>
    <lineage>
        <taxon>Eukaryota</taxon>
        <taxon>Viridiplantae</taxon>
        <taxon>Streptophyta</taxon>
        <taxon>Embryophyta</taxon>
        <taxon>Tracheophyta</taxon>
        <taxon>Spermatophyta</taxon>
        <taxon>Magnoliopsida</taxon>
        <taxon>Liliopsida</taxon>
        <taxon>Poales</taxon>
        <taxon>Poaceae</taxon>
        <taxon>BOP clade</taxon>
        <taxon>Oryzoideae</taxon>
        <taxon>Oryzeae</taxon>
        <taxon>Oryzinae</taxon>
        <taxon>Oryza</taxon>
        <taxon>Oryza sativa</taxon>
    </lineage>
</organism>
<proteinExistence type="predicted"/>
<feature type="non-terminal residue" evidence="3">
    <location>
        <position position="1"/>
    </location>
</feature>
<evidence type="ECO:0000256" key="2">
    <source>
        <dbReference type="SAM" id="Phobius"/>
    </source>
</evidence>
<dbReference type="EMBL" id="AP014967">
    <property type="protein sequence ID" value="BAT13982.1"/>
    <property type="molecule type" value="Genomic_DNA"/>
</dbReference>
<dbReference type="OMA" id="NHCECEV"/>
<feature type="transmembrane region" description="Helical" evidence="2">
    <location>
        <begin position="131"/>
        <end position="153"/>
    </location>
</feature>
<feature type="compositionally biased region" description="Basic and acidic residues" evidence="1">
    <location>
        <begin position="56"/>
        <end position="72"/>
    </location>
</feature>
<sequence>GVDPTTAATTPTVGHFLLRHHIANRRIRPPQPLPRVPAASSSATAPPTAGSGLDKFVGRGSDHRGLSPDRRPLPPLPPYHQPLDPGEDPATASSTTAPPPDEYDCYDFCDFVLCPNHCECEVILFFGQMNVIAMIFVILSCVKMTVNVIIFVICDA</sequence>
<evidence type="ECO:0000313" key="4">
    <source>
        <dbReference type="Proteomes" id="UP000059680"/>
    </source>
</evidence>
<dbReference type="InParanoid" id="A0A0P0Y2B7"/>